<dbReference type="EMBL" id="LR796507">
    <property type="protein sequence ID" value="CAB4148854.1"/>
    <property type="molecule type" value="Genomic_DNA"/>
</dbReference>
<reference evidence="1" key="1">
    <citation type="submission" date="2020-04" db="EMBL/GenBank/DDBJ databases">
        <authorList>
            <person name="Chiriac C."/>
            <person name="Salcher M."/>
            <person name="Ghai R."/>
            <person name="Kavagutti S V."/>
        </authorList>
    </citation>
    <scope>NUCLEOTIDE SEQUENCE</scope>
</reference>
<name>A0A6J5MPY0_9CAUD</name>
<evidence type="ECO:0000313" key="1">
    <source>
        <dbReference type="EMBL" id="CAB4148854.1"/>
    </source>
</evidence>
<proteinExistence type="predicted"/>
<accession>A0A6J5MPY0</accession>
<gene>
    <name evidence="1" type="ORF">UFOVP525_28</name>
</gene>
<sequence length="161" mass="17478">MSASHNFSAADIISANIEGIERGLKIVMIELQTELRVRLSQIGTGEEYFGGEKGLGTYRRRSAGGEPPAVDTGTLRNSVQSKPQYIAGTGMTSIVLAGLVAGVNKDARVPRWLEEGTKYMQARPFIAPSLKAIRPSVAGTISDQMKRSIKRMKRRAMKAAQ</sequence>
<protein>
    <submittedName>
        <fullName evidence="1">Uncharacterized protein</fullName>
    </submittedName>
</protein>
<organism evidence="1">
    <name type="scientific">uncultured Caudovirales phage</name>
    <dbReference type="NCBI Taxonomy" id="2100421"/>
    <lineage>
        <taxon>Viruses</taxon>
        <taxon>Duplodnaviria</taxon>
        <taxon>Heunggongvirae</taxon>
        <taxon>Uroviricota</taxon>
        <taxon>Caudoviricetes</taxon>
        <taxon>Peduoviridae</taxon>
        <taxon>Maltschvirus</taxon>
        <taxon>Maltschvirus maltsch</taxon>
    </lineage>
</organism>